<sequence length="165" mass="18187">MKFIVACLAVVAVASATPLLGSLNLGRTLEVVTKPVGESGPVFCGKCKAAIKGRTLNALGKSWHPEHFVCQVCQKPITNTTFNEREGQPVCPPCFAQKFCEKCYHCKKPIVGKVIKAMNHSYHEDHFMCAGPCGKPMAMSTPFFQKEGKPYCKIDYDILFARSKK</sequence>
<keyword evidence="10" id="KW-0732">Signal</keyword>
<organism evidence="12 13">
    <name type="scientific">Pseudolycoriella hygida</name>
    <dbReference type="NCBI Taxonomy" id="35572"/>
    <lineage>
        <taxon>Eukaryota</taxon>
        <taxon>Metazoa</taxon>
        <taxon>Ecdysozoa</taxon>
        <taxon>Arthropoda</taxon>
        <taxon>Hexapoda</taxon>
        <taxon>Insecta</taxon>
        <taxon>Pterygota</taxon>
        <taxon>Neoptera</taxon>
        <taxon>Endopterygota</taxon>
        <taxon>Diptera</taxon>
        <taxon>Nematocera</taxon>
        <taxon>Sciaroidea</taxon>
        <taxon>Sciaridae</taxon>
        <taxon>Pseudolycoriella</taxon>
    </lineage>
</organism>
<protein>
    <submittedName>
        <fullName evidence="12">Paxillin</fullName>
    </submittedName>
</protein>
<feature type="domain" description="LIM zinc-binding" evidence="11">
    <location>
        <begin position="102"/>
        <end position="162"/>
    </location>
</feature>
<dbReference type="PANTHER" id="PTHR24214:SF38">
    <property type="entry name" value="PDZ AND LIM DOMAIN PROTEIN ZASP-RELATED"/>
    <property type="match status" value="1"/>
</dbReference>
<evidence type="ECO:0000256" key="9">
    <source>
        <dbReference type="PROSITE-ProRule" id="PRU00125"/>
    </source>
</evidence>
<evidence type="ECO:0000256" key="7">
    <source>
        <dbReference type="ARBA" id="ARBA00022949"/>
    </source>
</evidence>
<dbReference type="PROSITE" id="PS00478">
    <property type="entry name" value="LIM_DOMAIN_1"/>
    <property type="match status" value="1"/>
</dbReference>
<accession>A0A9Q0S5Y1</accession>
<dbReference type="GO" id="GO:0046872">
    <property type="term" value="F:metal ion binding"/>
    <property type="evidence" value="ECO:0007669"/>
    <property type="project" value="UniProtKB-KW"/>
</dbReference>
<dbReference type="GO" id="GO:0005912">
    <property type="term" value="C:adherens junction"/>
    <property type="evidence" value="ECO:0007669"/>
    <property type="project" value="TreeGrafter"/>
</dbReference>
<dbReference type="GO" id="GO:0061061">
    <property type="term" value="P:muscle structure development"/>
    <property type="evidence" value="ECO:0007669"/>
    <property type="project" value="TreeGrafter"/>
</dbReference>
<evidence type="ECO:0000259" key="11">
    <source>
        <dbReference type="PROSITE" id="PS50023"/>
    </source>
</evidence>
<evidence type="ECO:0000256" key="2">
    <source>
        <dbReference type="ARBA" id="ARBA00004496"/>
    </source>
</evidence>
<keyword evidence="5" id="KW-0677">Repeat</keyword>
<proteinExistence type="predicted"/>
<dbReference type="Gene3D" id="2.10.110.10">
    <property type="entry name" value="Cysteine Rich Protein"/>
    <property type="match status" value="2"/>
</dbReference>
<gene>
    <name evidence="12" type="primary">PXN</name>
    <name evidence="12" type="ORF">Bhyg_00467</name>
</gene>
<comment type="subcellular location">
    <subcellularLocation>
        <location evidence="1">Cell junction</location>
    </subcellularLocation>
    <subcellularLocation>
        <location evidence="2">Cytoplasm</location>
    </subcellularLocation>
</comment>
<dbReference type="GO" id="GO:0031941">
    <property type="term" value="C:filamentous actin"/>
    <property type="evidence" value="ECO:0007669"/>
    <property type="project" value="TreeGrafter"/>
</dbReference>
<dbReference type="GO" id="GO:0001725">
    <property type="term" value="C:stress fiber"/>
    <property type="evidence" value="ECO:0007669"/>
    <property type="project" value="TreeGrafter"/>
</dbReference>
<evidence type="ECO:0000256" key="6">
    <source>
        <dbReference type="ARBA" id="ARBA00022833"/>
    </source>
</evidence>
<comment type="caution">
    <text evidence="12">The sequence shown here is derived from an EMBL/GenBank/DDBJ whole genome shotgun (WGS) entry which is preliminary data.</text>
</comment>
<dbReference type="GO" id="GO:0005737">
    <property type="term" value="C:cytoplasm"/>
    <property type="evidence" value="ECO:0007669"/>
    <property type="project" value="UniProtKB-SubCell"/>
</dbReference>
<feature type="domain" description="LIM zinc-binding" evidence="11">
    <location>
        <begin position="42"/>
        <end position="101"/>
    </location>
</feature>
<dbReference type="AlphaFoldDB" id="A0A9Q0S5Y1"/>
<dbReference type="GO" id="GO:0030036">
    <property type="term" value="P:actin cytoskeleton organization"/>
    <property type="evidence" value="ECO:0007669"/>
    <property type="project" value="TreeGrafter"/>
</dbReference>
<evidence type="ECO:0000256" key="3">
    <source>
        <dbReference type="ARBA" id="ARBA00022490"/>
    </source>
</evidence>
<dbReference type="PROSITE" id="PS50023">
    <property type="entry name" value="LIM_DOMAIN_2"/>
    <property type="match status" value="2"/>
</dbReference>
<dbReference type="OrthoDB" id="1112565at2759"/>
<dbReference type="FunFam" id="2.10.110.10:FF:000008">
    <property type="entry name" value="Paxillin isoform 1"/>
    <property type="match status" value="1"/>
</dbReference>
<keyword evidence="6 9" id="KW-0862">Zinc</keyword>
<keyword evidence="13" id="KW-1185">Reference proteome</keyword>
<evidence type="ECO:0000313" key="13">
    <source>
        <dbReference type="Proteomes" id="UP001151699"/>
    </source>
</evidence>
<keyword evidence="8 9" id="KW-0440">LIM domain</keyword>
<name>A0A9Q0S5Y1_9DIPT</name>
<dbReference type="SUPFAM" id="SSF57716">
    <property type="entry name" value="Glucocorticoid receptor-like (DNA-binding domain)"/>
    <property type="match status" value="2"/>
</dbReference>
<keyword evidence="4 9" id="KW-0479">Metal-binding</keyword>
<dbReference type="SMART" id="SM00132">
    <property type="entry name" value="LIM"/>
    <property type="match status" value="2"/>
</dbReference>
<dbReference type="InterPro" id="IPR050604">
    <property type="entry name" value="PDZ-LIM_domain"/>
</dbReference>
<reference evidence="12" key="1">
    <citation type="submission" date="2022-07" db="EMBL/GenBank/DDBJ databases">
        <authorList>
            <person name="Trinca V."/>
            <person name="Uliana J.V.C."/>
            <person name="Torres T.T."/>
            <person name="Ward R.J."/>
            <person name="Monesi N."/>
        </authorList>
    </citation>
    <scope>NUCLEOTIDE SEQUENCE</scope>
    <source>
        <strain evidence="12">HSMRA1968</strain>
        <tissue evidence="12">Whole embryos</tissue>
    </source>
</reference>
<keyword evidence="7" id="KW-0965">Cell junction</keyword>
<evidence type="ECO:0000256" key="10">
    <source>
        <dbReference type="SAM" id="SignalP"/>
    </source>
</evidence>
<evidence type="ECO:0000256" key="4">
    <source>
        <dbReference type="ARBA" id="ARBA00022723"/>
    </source>
</evidence>
<dbReference type="Proteomes" id="UP001151699">
    <property type="component" value="Chromosome A"/>
</dbReference>
<keyword evidence="3" id="KW-0963">Cytoplasm</keyword>
<evidence type="ECO:0000256" key="5">
    <source>
        <dbReference type="ARBA" id="ARBA00022737"/>
    </source>
</evidence>
<dbReference type="GO" id="GO:0051371">
    <property type="term" value="F:muscle alpha-actinin binding"/>
    <property type="evidence" value="ECO:0007669"/>
    <property type="project" value="TreeGrafter"/>
</dbReference>
<feature type="chain" id="PRO_5040309979" evidence="10">
    <location>
        <begin position="17"/>
        <end position="165"/>
    </location>
</feature>
<evidence type="ECO:0000256" key="1">
    <source>
        <dbReference type="ARBA" id="ARBA00004282"/>
    </source>
</evidence>
<evidence type="ECO:0000256" key="8">
    <source>
        <dbReference type="ARBA" id="ARBA00023038"/>
    </source>
</evidence>
<dbReference type="PANTHER" id="PTHR24214">
    <property type="entry name" value="PDZ AND LIM DOMAIN PROTEIN ZASP"/>
    <property type="match status" value="1"/>
</dbReference>
<dbReference type="Pfam" id="PF00412">
    <property type="entry name" value="LIM"/>
    <property type="match status" value="2"/>
</dbReference>
<dbReference type="InterPro" id="IPR001781">
    <property type="entry name" value="Znf_LIM"/>
</dbReference>
<dbReference type="GO" id="GO:0003779">
    <property type="term" value="F:actin binding"/>
    <property type="evidence" value="ECO:0007669"/>
    <property type="project" value="TreeGrafter"/>
</dbReference>
<feature type="signal peptide" evidence="10">
    <location>
        <begin position="1"/>
        <end position="16"/>
    </location>
</feature>
<dbReference type="EMBL" id="WJQU01000001">
    <property type="protein sequence ID" value="KAJ6645263.1"/>
    <property type="molecule type" value="Genomic_DNA"/>
</dbReference>
<evidence type="ECO:0000313" key="12">
    <source>
        <dbReference type="EMBL" id="KAJ6645263.1"/>
    </source>
</evidence>